<keyword evidence="2" id="KW-0812">Transmembrane</keyword>
<evidence type="ECO:0000313" key="3">
    <source>
        <dbReference type="EMBL" id="OGN09288.1"/>
    </source>
</evidence>
<feature type="compositionally biased region" description="Basic and acidic residues" evidence="1">
    <location>
        <begin position="168"/>
        <end position="178"/>
    </location>
</feature>
<feature type="transmembrane region" description="Helical" evidence="2">
    <location>
        <begin position="20"/>
        <end position="42"/>
    </location>
</feature>
<accession>A0A1F8F9N1</accession>
<proteinExistence type="predicted"/>
<reference evidence="3 4" key="1">
    <citation type="journal article" date="2016" name="Nat. Commun.">
        <title>Thousands of microbial genomes shed light on interconnected biogeochemical processes in an aquifer system.</title>
        <authorList>
            <person name="Anantharaman K."/>
            <person name="Brown C.T."/>
            <person name="Hug L.A."/>
            <person name="Sharon I."/>
            <person name="Castelle C.J."/>
            <person name="Probst A.J."/>
            <person name="Thomas B.C."/>
            <person name="Singh A."/>
            <person name="Wilkins M.J."/>
            <person name="Karaoz U."/>
            <person name="Brodie E.L."/>
            <person name="Williams K.H."/>
            <person name="Hubbard S.S."/>
            <person name="Banfield J.F."/>
        </authorList>
    </citation>
    <scope>NUCLEOTIDE SEQUENCE [LARGE SCALE GENOMIC DNA]</scope>
</reference>
<sequence length="205" mass="22772">MVGEFFEKEGREAMKNGRRARNFTILLAGVIFIGGLAVATLFNSNPLKSSNNTLTLAGDYRIVAKKRGKDLTSVSGTISFSKESRYFFSINERVDDPTSSAFSGNGTYKIVGDALVLKPTISRFSGTVVPDIFKFRFRFNNDGRLYITGFSIKDFAVAEEVEYVLTRKNSDDPSDKENGGPSEENDDNFNPPDIPANKNPDKRRI</sequence>
<evidence type="ECO:0000256" key="2">
    <source>
        <dbReference type="SAM" id="Phobius"/>
    </source>
</evidence>
<evidence type="ECO:0000313" key="4">
    <source>
        <dbReference type="Proteomes" id="UP000177167"/>
    </source>
</evidence>
<dbReference type="Proteomes" id="UP000177167">
    <property type="component" value="Unassembled WGS sequence"/>
</dbReference>
<evidence type="ECO:0000256" key="1">
    <source>
        <dbReference type="SAM" id="MobiDB-lite"/>
    </source>
</evidence>
<dbReference type="AlphaFoldDB" id="A0A1F8F9N1"/>
<feature type="region of interest" description="Disordered" evidence="1">
    <location>
        <begin position="166"/>
        <end position="205"/>
    </location>
</feature>
<keyword evidence="2" id="KW-0472">Membrane</keyword>
<keyword evidence="2" id="KW-1133">Transmembrane helix</keyword>
<comment type="caution">
    <text evidence="3">The sequence shown here is derived from an EMBL/GenBank/DDBJ whole genome shotgun (WGS) entry which is preliminary data.</text>
</comment>
<name>A0A1F8F9N1_9BACT</name>
<protein>
    <submittedName>
        <fullName evidence="3">Uncharacterized protein</fullName>
    </submittedName>
</protein>
<organism evidence="3 4">
    <name type="scientific">Candidatus Yanofskybacteria bacterium RIFCSPHIGHO2_02_FULL_41_11</name>
    <dbReference type="NCBI Taxonomy" id="1802675"/>
    <lineage>
        <taxon>Bacteria</taxon>
        <taxon>Candidatus Yanofskyibacteriota</taxon>
    </lineage>
</organism>
<gene>
    <name evidence="3" type="ORF">A3J46_01995</name>
</gene>
<dbReference type="EMBL" id="MGJP01000039">
    <property type="protein sequence ID" value="OGN09288.1"/>
    <property type="molecule type" value="Genomic_DNA"/>
</dbReference>